<keyword evidence="12" id="KW-1185">Reference proteome</keyword>
<sequence length="2461" mass="271576">FGTVYNMALSPHVEVEAAKFLQKLIQESKDEPVKLATKLFVICHHMKLSGKEHSLPYQVISRAMETVLAQHGLDRNVLRSSSLVLASGSFSGDVNSQCTKPENESRMSMDTGNAEVQKEKGKDTPGTSAVVVTDTLSLPSRAIVANGKAKETMISTLKTGPFTNFGSSTGCQMVSSKFGPKDTKESVTDYNRGSKVLHTNASCFEYSSAQNSKLLETENSAVESFEGSKNLDLQRKDSTGSDAQLSGKCLEEDPSTKAPVKRKRAASGTSLKDDRPRTRQQRKLISFEINEGKQEGVTKDYISAEEEMTDSKPFQPHCPVSQNDQLQLSSNFSGVAHTQGLPSQVTCVVDKNLVDRKASVLTKASGGNDQVSQVASVDLNGHFGRDIKEMFKPKETSREPDTLNHMKLGNNEMSMPDSKFEGTVTQSSDQMSHNEPFKPPTEQQTNLSCMPEHLQVKDPSRAEVKVKISAGSSSLVNFECTMLCQKMTGIDTLSHFGPASETSFQDDHPQTTEQRQNLSFGTDEIRQEVVTKDCISVAGETKDVKAFQLPCPVSWNDQAQISPTISGVPHAQELPPQVTYAADMDFVPLNASHLTKVGEGNCEVSQATSINFNDQFGRDIKQMVKTKEASIESDASNNPKLGNKEMPADSTLNETVNHYSDKTPHNEPFKSPTEQQIDLRCMSEHLQAMDPSGGQAMDPSAGPSFVDFGCNMPCQKIPGIDRISHNGTQGVEESSHSLQRPQSDNISTEKYVVPQKYEAQHLNSSIQKQDSSAHELEHPLKFSSQSSQVVSSIGFGNQTKVDTASQMSAVTIVPPDPCVLCSVIDSIPKVQMPLHGRSDQVSSSPSKGVGSDNAQPSPASPGKHTAMFPKYQAEEASNGQVSIKEQHHTMGHTSWPMKEERTPRHGEMESCIGVSDVCLGQNQSPSDLGCDNAHVMKTNEIHGLFSSSSLPQTGHYHSRVHVQHPPGAENNNPALLTCQGKPTYTSKVAPNEQLQQQSSPPSRIILSVGSLSNELICNKPLNFVKDTIDNEVGKLEQAKAPLLSATDRSLDEHLNVSADREGFMPTQENTGAETRVSSPLTNQYRISQDISRHASASHQIGAASAQDGGNLDAQASAEQRMQKNEKNGERENVSTVKSVSTGFVNDAKSESNVAIESMKPDCPSSQNNLNHGSVVRGPLFPNSPFKDYQLKQLRAQCLVFLAFRNKIPPKTAHLEVALAVNHTKTKCTSETEIGKTEKHGEDEEDLFEGKAHKGPCNVAQERKMIESKEMENATPKLIHAASFSGSPVEAESTSKELEATKKGKRRKYPRIDPNLTKEERKQVMAARRKAEAAEQAQERAKSKKKQSKSSQLDLQSQTDAQPQTKVAGFDAQPQTKVAGPDAQPQLNVRGPDAQPQSNVTGPDVQSQKNVVGFDVVFQKSNVAGLDAQHQNTKVAGVDAQPQTQAAGVDAQLQTQVAGLDAQPPTQVAGLDAQPQTEVAELDAQPQTKVAGPDAQPQTKAAAQDAQPLAKVSGQDAQPQTEVSGPETQPQTKVSGSDAQSQTMVAGLDAQPRTKDAGLDAQPQPKVAGLETLSHAKVAGMETAGLETLSHAKAAGMETAGLETLSHAKVAGMETAGLETLSHAKVAGMETAGLETLSHAKVARPDAQYQTKGEMVVLVKSQEDSVKISSNLQEGNENNTTASVPSTGKQLERESFVMLEVGESHASAKDERTIADGKQTLDIKKNEDPIIDSQDMSGKKLVNTTHLVSTPNQAAGSRTDGPMSSSPRNRMIRLPNGEFITLERFMQIAKSMKLPIMAQNTGVLAKPVMGESTITGSETITAKSMSESHSQLGVSFPQHSGKQASLDAHWKTSSSATIYNGAQPLNSRFQNGNQDTYVDQEEKDCSPDDAPAFLSKPSYTTVEKWILDQRKRKQLEEQNWAQKQRKTEAKIAVCFHHLKEVVSSSEDISAKTKSVIELKKLQLLQLQRRLRGDFLHDFFKPFTSDIDISKTMKKNRPGRRMKQLERLELKMKEERQRRIRERQKEFFTDIEAHKEKMEEWYKIKRERYRGFNRYVKEFHKRKDRTYREKVERIQREKINLLKNNDVEGYLRMVQDAKSDRVKQLLKETEGYIQKLGLKLQKQKVMAKRLESEMDETRIVNEINGNELGYATTEGNDQAQHYLESNEKYYLMAHSVKESIYEQPCSLEGGKLREYQMNGLRWLVSLYNNHLNGILADEMGLGKTVQVIALICYLMETKNDRGPFLVVVPSSVLSGWVSEISFWAPSISKIAYMGAPEERRRLFREKISQQKFNVLLTTYEYLMNKHDRPKLSKIQWHYIIIDEGHRIKNASCKLNAELRHYQSTHRLLLTGTPLQNNLEELWALLNFLLPNIFNSSEDFSQWFSKPFENVAENSPDQTFTGGYVPDTYSDTYRKPPGYVPMYISVTYPGGIWYPYQARIRIISVSDTYQGGFVEGVLSVSLAT</sequence>
<feature type="domain" description="Helicase ATP-binding" evidence="9">
    <location>
        <begin position="2202"/>
        <end position="2369"/>
    </location>
</feature>
<dbReference type="InterPro" id="IPR038718">
    <property type="entry name" value="SNF2-like_sf"/>
</dbReference>
<feature type="compositionally biased region" description="Polar residues" evidence="8">
    <location>
        <begin position="1352"/>
        <end position="1364"/>
    </location>
</feature>
<dbReference type="PANTHER" id="PTHR10799">
    <property type="entry name" value="SNF2/RAD54 HELICASE FAMILY"/>
    <property type="match status" value="1"/>
</dbReference>
<evidence type="ECO:0000256" key="7">
    <source>
        <dbReference type="SAM" id="Coils"/>
    </source>
</evidence>
<feature type="domain" description="HSA" evidence="10">
    <location>
        <begin position="2010"/>
        <end position="2082"/>
    </location>
</feature>
<feature type="compositionally biased region" description="Polar residues" evidence="8">
    <location>
        <begin position="1394"/>
        <end position="1408"/>
    </location>
</feature>
<keyword evidence="6" id="KW-0539">Nucleus</keyword>
<feature type="region of interest" description="Disordered" evidence="8">
    <location>
        <begin position="407"/>
        <end position="445"/>
    </location>
</feature>
<dbReference type="InterPro" id="IPR000330">
    <property type="entry name" value="SNF2_N"/>
</dbReference>
<dbReference type="Pfam" id="PF00176">
    <property type="entry name" value="SNF2-rel_dom"/>
    <property type="match status" value="1"/>
</dbReference>
<feature type="compositionally biased region" description="Polar residues" evidence="8">
    <location>
        <begin position="725"/>
        <end position="746"/>
    </location>
</feature>
<feature type="region of interest" description="Disordered" evidence="8">
    <location>
        <begin position="1279"/>
        <end position="1408"/>
    </location>
</feature>
<dbReference type="EMBL" id="JAHRHJ020000001">
    <property type="protein sequence ID" value="KAH9329797.1"/>
    <property type="molecule type" value="Genomic_DNA"/>
</dbReference>
<dbReference type="PROSITE" id="PS51204">
    <property type="entry name" value="HSA"/>
    <property type="match status" value="1"/>
</dbReference>
<dbReference type="PROSITE" id="PS51192">
    <property type="entry name" value="HELICASE_ATP_BIND_1"/>
    <property type="match status" value="1"/>
</dbReference>
<gene>
    <name evidence="11" type="ORF">KI387_001905</name>
</gene>
<feature type="compositionally biased region" description="Polar residues" evidence="8">
    <location>
        <begin position="423"/>
        <end position="433"/>
    </location>
</feature>
<dbReference type="InterPro" id="IPR014001">
    <property type="entry name" value="Helicase_ATP-bd"/>
</dbReference>
<evidence type="ECO:0000256" key="6">
    <source>
        <dbReference type="ARBA" id="ARBA00023242"/>
    </source>
</evidence>
<feature type="compositionally biased region" description="Basic and acidic residues" evidence="8">
    <location>
        <begin position="1315"/>
        <end position="1340"/>
    </location>
</feature>
<protein>
    <submittedName>
        <fullName evidence="11">Uncharacterized protein</fullName>
    </submittedName>
</protein>
<feature type="compositionally biased region" description="Polar residues" evidence="8">
    <location>
        <begin position="1514"/>
        <end position="1541"/>
    </location>
</feature>
<keyword evidence="2" id="KW-0547">Nucleotide-binding</keyword>
<feature type="compositionally biased region" description="Basic and acidic residues" evidence="8">
    <location>
        <begin position="1292"/>
        <end position="1301"/>
    </location>
</feature>
<dbReference type="InterPro" id="IPR014012">
    <property type="entry name" value="HSA_dom"/>
</dbReference>
<accession>A0AA38LQG7</accession>
<dbReference type="InterPro" id="IPR027417">
    <property type="entry name" value="P-loop_NTPase"/>
</dbReference>
<keyword evidence="5" id="KW-0067">ATP-binding</keyword>
<feature type="non-terminal residue" evidence="11">
    <location>
        <position position="1"/>
    </location>
</feature>
<evidence type="ECO:0000313" key="11">
    <source>
        <dbReference type="EMBL" id="KAH9329797.1"/>
    </source>
</evidence>
<keyword evidence="3" id="KW-0378">Hydrolase</keyword>
<dbReference type="SUPFAM" id="SSF52540">
    <property type="entry name" value="P-loop containing nucleoside triphosphate hydrolases"/>
    <property type="match status" value="1"/>
</dbReference>
<keyword evidence="4" id="KW-0347">Helicase</keyword>
<dbReference type="Gene3D" id="3.40.50.10810">
    <property type="entry name" value="Tandem AAA-ATPase domain"/>
    <property type="match status" value="1"/>
</dbReference>
<dbReference type="GO" id="GO:0005524">
    <property type="term" value="F:ATP binding"/>
    <property type="evidence" value="ECO:0007669"/>
    <property type="project" value="UniProtKB-KW"/>
</dbReference>
<evidence type="ECO:0000259" key="10">
    <source>
        <dbReference type="PROSITE" id="PS51204"/>
    </source>
</evidence>
<feature type="region of interest" description="Disordered" evidence="8">
    <location>
        <begin position="1090"/>
        <end position="1136"/>
    </location>
</feature>
<dbReference type="GO" id="GO:0005634">
    <property type="term" value="C:nucleus"/>
    <property type="evidence" value="ECO:0007669"/>
    <property type="project" value="UniProtKB-SubCell"/>
</dbReference>
<dbReference type="FunFam" id="3.40.50.10810:FF:000016">
    <property type="entry name" value="Chromatin structure-remodeling complex protein SYD"/>
    <property type="match status" value="1"/>
</dbReference>
<evidence type="ECO:0000256" key="8">
    <source>
        <dbReference type="SAM" id="MobiDB-lite"/>
    </source>
</evidence>
<proteinExistence type="predicted"/>
<feature type="region of interest" description="Disordered" evidence="8">
    <location>
        <begin position="94"/>
        <end position="127"/>
    </location>
</feature>
<feature type="compositionally biased region" description="Polar residues" evidence="8">
    <location>
        <begin position="839"/>
        <end position="857"/>
    </location>
</feature>
<evidence type="ECO:0000259" key="9">
    <source>
        <dbReference type="PROSITE" id="PS51192"/>
    </source>
</evidence>
<dbReference type="Proteomes" id="UP000824469">
    <property type="component" value="Unassembled WGS sequence"/>
</dbReference>
<evidence type="ECO:0000256" key="5">
    <source>
        <dbReference type="ARBA" id="ARBA00022840"/>
    </source>
</evidence>
<feature type="region of interest" description="Disordered" evidence="8">
    <location>
        <begin position="834"/>
        <end position="865"/>
    </location>
</feature>
<organism evidence="11 12">
    <name type="scientific">Taxus chinensis</name>
    <name type="common">Chinese yew</name>
    <name type="synonym">Taxus wallichiana var. chinensis</name>
    <dbReference type="NCBI Taxonomy" id="29808"/>
    <lineage>
        <taxon>Eukaryota</taxon>
        <taxon>Viridiplantae</taxon>
        <taxon>Streptophyta</taxon>
        <taxon>Embryophyta</taxon>
        <taxon>Tracheophyta</taxon>
        <taxon>Spermatophyta</taxon>
        <taxon>Pinopsida</taxon>
        <taxon>Pinidae</taxon>
        <taxon>Conifers II</taxon>
        <taxon>Cupressales</taxon>
        <taxon>Taxaceae</taxon>
        <taxon>Taxus</taxon>
    </lineage>
</organism>
<evidence type="ECO:0000256" key="3">
    <source>
        <dbReference type="ARBA" id="ARBA00022801"/>
    </source>
</evidence>
<reference evidence="11 12" key="1">
    <citation type="journal article" date="2021" name="Nat. Plants">
        <title>The Taxus genome provides insights into paclitaxel biosynthesis.</title>
        <authorList>
            <person name="Xiong X."/>
            <person name="Gou J."/>
            <person name="Liao Q."/>
            <person name="Li Y."/>
            <person name="Zhou Q."/>
            <person name="Bi G."/>
            <person name="Li C."/>
            <person name="Du R."/>
            <person name="Wang X."/>
            <person name="Sun T."/>
            <person name="Guo L."/>
            <person name="Liang H."/>
            <person name="Lu P."/>
            <person name="Wu Y."/>
            <person name="Zhang Z."/>
            <person name="Ro D.K."/>
            <person name="Shang Y."/>
            <person name="Huang S."/>
            <person name="Yan J."/>
        </authorList>
    </citation>
    <scope>NUCLEOTIDE SEQUENCE [LARGE SCALE GENOMIC DNA]</scope>
    <source>
        <strain evidence="11">Ta-2019</strain>
    </source>
</reference>
<comment type="subcellular location">
    <subcellularLocation>
        <location evidence="1">Nucleus</location>
    </subcellularLocation>
</comment>
<feature type="region of interest" description="Disordered" evidence="8">
    <location>
        <begin position="1455"/>
        <end position="1541"/>
    </location>
</feature>
<evidence type="ECO:0000256" key="2">
    <source>
        <dbReference type="ARBA" id="ARBA00022741"/>
    </source>
</evidence>
<evidence type="ECO:0000256" key="4">
    <source>
        <dbReference type="ARBA" id="ARBA00022806"/>
    </source>
</evidence>
<name>A0AA38LQG7_TAXCH</name>
<feature type="compositionally biased region" description="Basic and acidic residues" evidence="8">
    <location>
        <begin position="1120"/>
        <end position="1132"/>
    </location>
</feature>
<dbReference type="OMA" id="WVSEISF"/>
<feature type="coiled-coil region" evidence="7">
    <location>
        <begin position="2111"/>
        <end position="2138"/>
    </location>
</feature>
<feature type="region of interest" description="Disordered" evidence="8">
    <location>
        <begin position="226"/>
        <end position="282"/>
    </location>
</feature>
<evidence type="ECO:0000313" key="12">
    <source>
        <dbReference type="Proteomes" id="UP000824469"/>
    </source>
</evidence>
<feature type="region of interest" description="Disordered" evidence="8">
    <location>
        <begin position="1750"/>
        <end position="1769"/>
    </location>
</feature>
<comment type="caution">
    <text evidence="11">The sequence shown here is derived from an EMBL/GenBank/DDBJ whole genome shotgun (WGS) entry which is preliminary data.</text>
</comment>
<dbReference type="SMART" id="SM00487">
    <property type="entry name" value="DEXDc"/>
    <property type="match status" value="1"/>
</dbReference>
<keyword evidence="7" id="KW-0175">Coiled coil</keyword>
<feature type="region of interest" description="Disordered" evidence="8">
    <location>
        <begin position="721"/>
        <end position="746"/>
    </location>
</feature>
<dbReference type="GO" id="GO:0016787">
    <property type="term" value="F:hydrolase activity"/>
    <property type="evidence" value="ECO:0007669"/>
    <property type="project" value="UniProtKB-KW"/>
</dbReference>
<feature type="compositionally biased region" description="Polar residues" evidence="8">
    <location>
        <begin position="1750"/>
        <end position="1767"/>
    </location>
</feature>
<evidence type="ECO:0000256" key="1">
    <source>
        <dbReference type="ARBA" id="ARBA00004123"/>
    </source>
</evidence>
<dbReference type="GO" id="GO:0004386">
    <property type="term" value="F:helicase activity"/>
    <property type="evidence" value="ECO:0007669"/>
    <property type="project" value="UniProtKB-KW"/>
</dbReference>
<feature type="region of interest" description="Disordered" evidence="8">
    <location>
        <begin position="1668"/>
        <end position="1687"/>
    </location>
</feature>